<gene>
    <name evidence="1" type="ORF">DF182_21585</name>
</gene>
<comment type="caution">
    <text evidence="1">The sequence shown here is derived from an EMBL/GenBank/DDBJ whole genome shotgun (WGS) entry which is preliminary data.</text>
</comment>
<name>A0A365XS08_9BACT</name>
<dbReference type="AlphaFoldDB" id="A0A365XS08"/>
<dbReference type="EMBL" id="QFFJ01000002">
    <property type="protein sequence ID" value="RBL89129.1"/>
    <property type="molecule type" value="Genomic_DNA"/>
</dbReference>
<dbReference type="OrthoDB" id="674534at2"/>
<dbReference type="Proteomes" id="UP000253410">
    <property type="component" value="Unassembled WGS sequence"/>
</dbReference>
<evidence type="ECO:0008006" key="3">
    <source>
        <dbReference type="Google" id="ProtNLM"/>
    </source>
</evidence>
<sequence>MHIRQLHYIRRLLAILGMALLLFVHAVKLFHQHHPITGKHAKGDYQLQASHLCAICDYQLAKDATVPDLIVAPPVLSFPYHIPVSLTVVPYPGISHTHANKGPPVA</sequence>
<reference evidence="1 2" key="1">
    <citation type="submission" date="2018-05" db="EMBL/GenBank/DDBJ databases">
        <title>Chitinophaga sp. K3CV102501T nov., isolated from isolated from a monsoon evergreen broad-leaved forest soil.</title>
        <authorList>
            <person name="Lv Y."/>
        </authorList>
    </citation>
    <scope>NUCLEOTIDE SEQUENCE [LARGE SCALE GENOMIC DNA]</scope>
    <source>
        <strain evidence="1 2">GDMCC 1.1325</strain>
    </source>
</reference>
<proteinExistence type="predicted"/>
<keyword evidence="2" id="KW-1185">Reference proteome</keyword>
<dbReference type="RefSeq" id="WP_113617875.1">
    <property type="nucleotide sequence ID" value="NZ_QFFJ01000002.1"/>
</dbReference>
<evidence type="ECO:0000313" key="1">
    <source>
        <dbReference type="EMBL" id="RBL89129.1"/>
    </source>
</evidence>
<accession>A0A365XS08</accession>
<protein>
    <recommendedName>
        <fullName evidence="3">DUF2946 domain-containing protein</fullName>
    </recommendedName>
</protein>
<organism evidence="1 2">
    <name type="scientific">Chitinophaga flava</name>
    <dbReference type="NCBI Taxonomy" id="2259036"/>
    <lineage>
        <taxon>Bacteria</taxon>
        <taxon>Pseudomonadati</taxon>
        <taxon>Bacteroidota</taxon>
        <taxon>Chitinophagia</taxon>
        <taxon>Chitinophagales</taxon>
        <taxon>Chitinophagaceae</taxon>
        <taxon>Chitinophaga</taxon>
    </lineage>
</organism>
<evidence type="ECO:0000313" key="2">
    <source>
        <dbReference type="Proteomes" id="UP000253410"/>
    </source>
</evidence>